<name>A0AAN7LA50_9MYRT</name>
<sequence>MSKRGQLTAKGKAVARKYMVLQVDCKSYDLPVVNRVRSFRYLAVARVIEIRLCTSHEARFGFPLRRLSIVCCINHGAAKEQQPNKPNQYNRCEHDFTEEMLRMTSLMSHHLSVQASLLLLLLLLALRSSFPLFCSFLVCEEMYASSDI</sequence>
<feature type="transmembrane region" description="Helical" evidence="1">
    <location>
        <begin position="117"/>
        <end position="138"/>
    </location>
</feature>
<protein>
    <submittedName>
        <fullName evidence="2">Uncharacterized protein</fullName>
    </submittedName>
</protein>
<evidence type="ECO:0000313" key="3">
    <source>
        <dbReference type="Proteomes" id="UP001345219"/>
    </source>
</evidence>
<dbReference type="Proteomes" id="UP001345219">
    <property type="component" value="Chromosome 13"/>
</dbReference>
<keyword evidence="1" id="KW-0812">Transmembrane</keyword>
<evidence type="ECO:0000256" key="1">
    <source>
        <dbReference type="SAM" id="Phobius"/>
    </source>
</evidence>
<dbReference type="EMBL" id="JAXIOK010000001">
    <property type="protein sequence ID" value="KAK4780819.1"/>
    <property type="molecule type" value="Genomic_DNA"/>
</dbReference>
<dbReference type="AlphaFoldDB" id="A0AAN7LA50"/>
<keyword evidence="1" id="KW-1133">Transmembrane helix</keyword>
<keyword evidence="1" id="KW-0472">Membrane</keyword>
<reference evidence="2 3" key="1">
    <citation type="journal article" date="2023" name="Hortic Res">
        <title>Pangenome of water caltrop reveals structural variations and asymmetric subgenome divergence after allopolyploidization.</title>
        <authorList>
            <person name="Zhang X."/>
            <person name="Chen Y."/>
            <person name="Wang L."/>
            <person name="Yuan Y."/>
            <person name="Fang M."/>
            <person name="Shi L."/>
            <person name="Lu R."/>
            <person name="Comes H.P."/>
            <person name="Ma Y."/>
            <person name="Chen Y."/>
            <person name="Huang G."/>
            <person name="Zhou Y."/>
            <person name="Zheng Z."/>
            <person name="Qiu Y."/>
        </authorList>
    </citation>
    <scope>NUCLEOTIDE SEQUENCE [LARGE SCALE GENOMIC DNA]</scope>
    <source>
        <tissue evidence="2">Roots</tissue>
    </source>
</reference>
<organism evidence="2 3">
    <name type="scientific">Trapa incisa</name>
    <dbReference type="NCBI Taxonomy" id="236973"/>
    <lineage>
        <taxon>Eukaryota</taxon>
        <taxon>Viridiplantae</taxon>
        <taxon>Streptophyta</taxon>
        <taxon>Embryophyta</taxon>
        <taxon>Tracheophyta</taxon>
        <taxon>Spermatophyta</taxon>
        <taxon>Magnoliopsida</taxon>
        <taxon>eudicotyledons</taxon>
        <taxon>Gunneridae</taxon>
        <taxon>Pentapetalae</taxon>
        <taxon>rosids</taxon>
        <taxon>malvids</taxon>
        <taxon>Myrtales</taxon>
        <taxon>Lythraceae</taxon>
        <taxon>Trapa</taxon>
    </lineage>
</organism>
<keyword evidence="3" id="KW-1185">Reference proteome</keyword>
<evidence type="ECO:0000313" key="2">
    <source>
        <dbReference type="EMBL" id="KAK4780819.1"/>
    </source>
</evidence>
<proteinExistence type="predicted"/>
<accession>A0AAN7LA50</accession>
<gene>
    <name evidence="2" type="ORF">SAY87_016925</name>
</gene>
<comment type="caution">
    <text evidence="2">The sequence shown here is derived from an EMBL/GenBank/DDBJ whole genome shotgun (WGS) entry which is preliminary data.</text>
</comment>